<proteinExistence type="predicted"/>
<evidence type="ECO:0000313" key="2">
    <source>
        <dbReference type="Proteomes" id="UP000664940"/>
    </source>
</evidence>
<evidence type="ECO:0000313" key="1">
    <source>
        <dbReference type="EMBL" id="KAF6114742.1"/>
    </source>
</evidence>
<organism evidence="1 2">
    <name type="scientific">Phyllostomus discolor</name>
    <name type="common">pale spear-nosed bat</name>
    <dbReference type="NCBI Taxonomy" id="89673"/>
    <lineage>
        <taxon>Eukaryota</taxon>
        <taxon>Metazoa</taxon>
        <taxon>Chordata</taxon>
        <taxon>Craniata</taxon>
        <taxon>Vertebrata</taxon>
        <taxon>Euteleostomi</taxon>
        <taxon>Mammalia</taxon>
        <taxon>Eutheria</taxon>
        <taxon>Laurasiatheria</taxon>
        <taxon>Chiroptera</taxon>
        <taxon>Yangochiroptera</taxon>
        <taxon>Phyllostomidae</taxon>
        <taxon>Phyllostominae</taxon>
        <taxon>Phyllostomus</taxon>
    </lineage>
</organism>
<dbReference type="Proteomes" id="UP000664940">
    <property type="component" value="Unassembled WGS sequence"/>
</dbReference>
<dbReference type="EMBL" id="JABVXQ010000004">
    <property type="protein sequence ID" value="KAF6114742.1"/>
    <property type="molecule type" value="Genomic_DNA"/>
</dbReference>
<name>A0A834EHQ6_9CHIR</name>
<protein>
    <submittedName>
        <fullName evidence="1">Uncharacterized protein</fullName>
    </submittedName>
</protein>
<reference evidence="1 2" key="1">
    <citation type="journal article" date="2020" name="Nature">
        <title>Six reference-quality genomes reveal evolution of bat adaptations.</title>
        <authorList>
            <person name="Jebb D."/>
            <person name="Huang Z."/>
            <person name="Pippel M."/>
            <person name="Hughes G.M."/>
            <person name="Lavrichenko K."/>
            <person name="Devanna P."/>
            <person name="Winkler S."/>
            <person name="Jermiin L.S."/>
            <person name="Skirmuntt E.C."/>
            <person name="Katzourakis A."/>
            <person name="Burkitt-Gray L."/>
            <person name="Ray D.A."/>
            <person name="Sullivan K.A.M."/>
            <person name="Roscito J.G."/>
            <person name="Kirilenko B.M."/>
            <person name="Davalos L.M."/>
            <person name="Corthals A.P."/>
            <person name="Power M.L."/>
            <person name="Jones G."/>
            <person name="Ransome R.D."/>
            <person name="Dechmann D.K.N."/>
            <person name="Locatelli A.G."/>
            <person name="Puechmaille S.J."/>
            <person name="Fedrigo O."/>
            <person name="Jarvis E.D."/>
            <person name="Hiller M."/>
            <person name="Vernes S.C."/>
            <person name="Myers E.W."/>
            <person name="Teeling E.C."/>
        </authorList>
    </citation>
    <scope>NUCLEOTIDE SEQUENCE [LARGE SCALE GENOMIC DNA]</scope>
    <source>
        <strain evidence="1">Bat1K_MPI-CBG_1</strain>
    </source>
</reference>
<sequence>MVVTKQVQSLLSTFEHFTNNIVNVRCYVLNQTTVVPKYYVHMANVSVTFRYTGSFIGNQTYAPMSNCLCVYVKCTSFKLCVYEYERVCNHTNREQWILIIFGGIRLCSFKLCCVFSCPCHSFADFCGVNNLCLLI</sequence>
<accession>A0A834EHQ6</accession>
<dbReference type="AlphaFoldDB" id="A0A834EHQ6"/>
<gene>
    <name evidence="1" type="ORF">HJG60_010676</name>
</gene>
<comment type="caution">
    <text evidence="1">The sequence shown here is derived from an EMBL/GenBank/DDBJ whole genome shotgun (WGS) entry which is preliminary data.</text>
</comment>